<dbReference type="InterPro" id="IPR038729">
    <property type="entry name" value="Rad50/SbcC_AAA"/>
</dbReference>
<keyword evidence="3" id="KW-0269">Exonuclease</keyword>
<dbReference type="GO" id="GO:0004527">
    <property type="term" value="F:exonuclease activity"/>
    <property type="evidence" value="ECO:0007669"/>
    <property type="project" value="UniProtKB-KW"/>
</dbReference>
<keyword evidence="4" id="KW-1185">Reference proteome</keyword>
<sequence length="1197" mass="137261">MKILSIRIKNLASLAGEHFIDFESEPLASAGLVAIVGKTGAGKSTILDAMCLALFNRVPRLKDSDGKLVDVDGSELPTNSPQTVLRRGTGHGFAELSFIAQDQKVYLARWEIKRAREKADGKLQSVQRSLQCLTDGTIIANKPDPVKKEILRITQLSFEQFTRAVLLAQSEVTAFLKARDNERGELLEYLTNSNIFAKIGKLAFDKTKEIASQRKELENVLGHIEILSEEDFATISDQFNTVSTEYKKLEIEKSALEKNQQWYEQKQKYETDALVHQQQLNIQQQQLDALAPEKAQLSQLERFAAIRPSVQRHKSIQNEIEQLKTPLQKAQHDFNHIEQQYTAEKIVFENIEAEQKQQNQFEIQHQDSIKLIRERIAERLVLVDQLRKAQSDFKEIENQLTPHLNHENQLKLQLEQLKNKIAQHTAQLECSKHFASIDDGLSAHLSQLQRFIQSYAQFEKTYGDVQHANLQCKAQQKQLDELTQQFGQDEVLHQKITSLRNERDQLLQQFSQFKVIQPQWQNFKHIDAEQRQLIDSYNTLNQQILEHQATFDSAEKDYQEQKIAREQLQKILQQQRLLNTENLEKLRSELVDGEACLVCGSTHHPYVEQANFSDELLKLQEQQEQQAVASEKLAFDTWQKQQTVLTELRASLNANQQHRANLGLQQQALQAELESQLTSLNIKFDFSQAHEALTQLLETQNHTMLQAQKQLEDSLASHEKVQKLRQTLATSIQHTTQHLSNVQQAENNIQHIISLLNDSEKYDWQQATLKTAEQIYHGLQQRQQTSKQLHDLTTQYNQTQQQFEQCTQQVKFSQEKIQSAEKAIEALKISGKKNTDIAIQAILDMTQITVEKPHEWLAEFEQQILQLKDKIELARQQFNQVRQSFDNAQSILNKCLTENTQLHKQAEQSNVQIQQWLEQNTEFNHALLEQLSTVSHEQEQQLKQRISAVERTYADLQAGIKTVQNQLKEHLAHQPNIAFEVLTSTLSALAENLRTLAEQRDELKLKLEVHQRNLAKQQQFAEQIQQIQTEEHRWNKISSLMGDATGKKFRDLAQQYNLDILIEYANQQLAMLSQRYTLKRLENSLSLAIVDHDMDGETRSVSSLSGGESFLTALALSLAIASMASGTTKIESLFIDEGFGTLDASSLHMVMNALDQLQHQGRKVVLISHIQEMHERIPVQIQVNPMGAGASTIQVVS</sequence>
<dbReference type="Pfam" id="PF13558">
    <property type="entry name" value="SbcC_Walker_B"/>
    <property type="match status" value="1"/>
</dbReference>
<dbReference type="Proteomes" id="UP000280271">
    <property type="component" value="Unassembled WGS sequence"/>
</dbReference>
<dbReference type="PANTHER" id="PTHR32114">
    <property type="entry name" value="ABC TRANSPORTER ABCH.3"/>
    <property type="match status" value="1"/>
</dbReference>
<name>A0ABX9TZ28_9GAMM</name>
<feature type="coiled-coil region" evidence="1">
    <location>
        <begin position="857"/>
        <end position="884"/>
    </location>
</feature>
<feature type="coiled-coil region" evidence="1">
    <location>
        <begin position="939"/>
        <end position="1013"/>
    </location>
</feature>
<evidence type="ECO:0000259" key="2">
    <source>
        <dbReference type="Pfam" id="PF13476"/>
    </source>
</evidence>
<gene>
    <name evidence="3" type="ORF">D9K81_01910</name>
</gene>
<comment type="caution">
    <text evidence="3">The sequence shown here is derived from an EMBL/GenBank/DDBJ whole genome shotgun (WGS) entry which is preliminary data.</text>
</comment>
<dbReference type="RefSeq" id="WP_120373912.1">
    <property type="nucleotide sequence ID" value="NZ_RCHC01000002.1"/>
</dbReference>
<dbReference type="SUPFAM" id="SSF52540">
    <property type="entry name" value="P-loop containing nucleoside triphosphate hydrolases"/>
    <property type="match status" value="2"/>
</dbReference>
<protein>
    <submittedName>
        <fullName evidence="3">ATP-dependent dsDNA exonuclease</fullName>
    </submittedName>
</protein>
<accession>A0ABX9TZ28</accession>
<proteinExistence type="predicted"/>
<feature type="coiled-coil region" evidence="1">
    <location>
        <begin position="210"/>
        <end position="266"/>
    </location>
</feature>
<dbReference type="Gene3D" id="3.40.50.300">
    <property type="entry name" value="P-loop containing nucleotide triphosphate hydrolases"/>
    <property type="match status" value="2"/>
</dbReference>
<feature type="coiled-coil region" evidence="1">
    <location>
        <begin position="537"/>
        <end position="571"/>
    </location>
</feature>
<keyword evidence="1" id="KW-0175">Coiled coil</keyword>
<evidence type="ECO:0000256" key="1">
    <source>
        <dbReference type="SAM" id="Coils"/>
    </source>
</evidence>
<keyword evidence="3" id="KW-0378">Hydrolase</keyword>
<dbReference type="EMBL" id="RCHC01000002">
    <property type="protein sequence ID" value="RLL23911.1"/>
    <property type="molecule type" value="Genomic_DNA"/>
</dbReference>
<reference evidence="3 4" key="1">
    <citation type="submission" date="2018-09" db="EMBL/GenBank/DDBJ databases">
        <title>The draft genome of Acinetobacter sp. strains.</title>
        <authorList>
            <person name="Qin J."/>
            <person name="Feng Y."/>
            <person name="Zong Z."/>
        </authorList>
    </citation>
    <scope>NUCLEOTIDE SEQUENCE [LARGE SCALE GENOMIC DNA]</scope>
    <source>
        <strain evidence="3 4">WCHAc060005</strain>
    </source>
</reference>
<dbReference type="PANTHER" id="PTHR32114:SF2">
    <property type="entry name" value="ABC TRANSPORTER ABCH.3"/>
    <property type="match status" value="1"/>
</dbReference>
<evidence type="ECO:0000313" key="4">
    <source>
        <dbReference type="Proteomes" id="UP000280271"/>
    </source>
</evidence>
<dbReference type="InterPro" id="IPR027417">
    <property type="entry name" value="P-loop_NTPase"/>
</dbReference>
<feature type="domain" description="Rad50/SbcC-type AAA" evidence="2">
    <location>
        <begin position="5"/>
        <end position="287"/>
    </location>
</feature>
<organism evidence="3 4">
    <name type="scientific">Acinetobacter chengduensis</name>
    <dbReference type="NCBI Taxonomy" id="2420890"/>
    <lineage>
        <taxon>Bacteria</taxon>
        <taxon>Pseudomonadati</taxon>
        <taxon>Pseudomonadota</taxon>
        <taxon>Gammaproteobacteria</taxon>
        <taxon>Moraxellales</taxon>
        <taxon>Moraxellaceae</taxon>
        <taxon>Acinetobacter</taxon>
    </lineage>
</organism>
<keyword evidence="3" id="KW-0540">Nuclease</keyword>
<feature type="coiled-coil region" evidence="1">
    <location>
        <begin position="782"/>
        <end position="830"/>
    </location>
</feature>
<dbReference type="Pfam" id="PF13476">
    <property type="entry name" value="AAA_23"/>
    <property type="match status" value="1"/>
</dbReference>
<evidence type="ECO:0000313" key="3">
    <source>
        <dbReference type="EMBL" id="RLL23911.1"/>
    </source>
</evidence>